<feature type="signal peptide" evidence="1">
    <location>
        <begin position="1"/>
        <end position="17"/>
    </location>
</feature>
<proteinExistence type="predicted"/>
<gene>
    <name evidence="2" type="ORF">TGEB3V08_LOCUS6371</name>
</gene>
<dbReference type="EMBL" id="OE841590">
    <property type="protein sequence ID" value="CAD7596380.1"/>
    <property type="molecule type" value="Genomic_DNA"/>
</dbReference>
<evidence type="ECO:0008006" key="3">
    <source>
        <dbReference type="Google" id="ProtNLM"/>
    </source>
</evidence>
<evidence type="ECO:0000256" key="1">
    <source>
        <dbReference type="SAM" id="SignalP"/>
    </source>
</evidence>
<name>A0A7R9PM66_TIMGE</name>
<reference evidence="2" key="1">
    <citation type="submission" date="2020-11" db="EMBL/GenBank/DDBJ databases">
        <authorList>
            <person name="Tran Van P."/>
        </authorList>
    </citation>
    <scope>NUCLEOTIDE SEQUENCE</scope>
</reference>
<keyword evidence="1" id="KW-0732">Signal</keyword>
<protein>
    <recommendedName>
        <fullName evidence="3">Secreted protein</fullName>
    </recommendedName>
</protein>
<evidence type="ECO:0000313" key="2">
    <source>
        <dbReference type="EMBL" id="CAD7596380.1"/>
    </source>
</evidence>
<feature type="chain" id="PRO_5031193899" description="Secreted protein" evidence="1">
    <location>
        <begin position="18"/>
        <end position="68"/>
    </location>
</feature>
<organism evidence="2">
    <name type="scientific">Timema genevievae</name>
    <name type="common">Walking stick</name>
    <dbReference type="NCBI Taxonomy" id="629358"/>
    <lineage>
        <taxon>Eukaryota</taxon>
        <taxon>Metazoa</taxon>
        <taxon>Ecdysozoa</taxon>
        <taxon>Arthropoda</taxon>
        <taxon>Hexapoda</taxon>
        <taxon>Insecta</taxon>
        <taxon>Pterygota</taxon>
        <taxon>Neoptera</taxon>
        <taxon>Polyneoptera</taxon>
        <taxon>Phasmatodea</taxon>
        <taxon>Timematodea</taxon>
        <taxon>Timematoidea</taxon>
        <taxon>Timematidae</taxon>
        <taxon>Timema</taxon>
    </lineage>
</organism>
<accession>A0A7R9PM66</accession>
<dbReference type="AlphaFoldDB" id="A0A7R9PM66"/>
<sequence>MHWRVTTTSMMLKFAGAFLSLSRVKRRRFWTYHNNWCRNVGLTTKRTEVGTRDGAQVKATTGGVSWKT</sequence>